<organism evidence="1 2">
    <name type="scientific">Carboxylicivirga mesophila</name>
    <dbReference type="NCBI Taxonomy" id="1166478"/>
    <lineage>
        <taxon>Bacteria</taxon>
        <taxon>Pseudomonadati</taxon>
        <taxon>Bacteroidota</taxon>
        <taxon>Bacteroidia</taxon>
        <taxon>Marinilabiliales</taxon>
        <taxon>Marinilabiliaceae</taxon>
        <taxon>Carboxylicivirga</taxon>
    </lineage>
</organism>
<proteinExistence type="predicted"/>
<keyword evidence="2" id="KW-1185">Reference proteome</keyword>
<accession>A0ABS5K5N6</accession>
<gene>
    <name evidence="1" type="ORF">KEM09_02565</name>
</gene>
<dbReference type="Proteomes" id="UP000721861">
    <property type="component" value="Unassembled WGS sequence"/>
</dbReference>
<name>A0ABS5K5N6_9BACT</name>
<reference evidence="1 2" key="1">
    <citation type="journal article" date="2014" name="Int. J. Syst. Evol. Microbiol.">
        <title>Carboxylicivirga gen. nov. in the family Marinilabiliaceae with two novel species, Carboxylicivirga mesophila sp. nov. and Carboxylicivirga taeanensis sp. nov., and reclassification of Cytophaga fermentans as Saccharicrinis fermentans gen. nov., comb. nov.</title>
        <authorList>
            <person name="Yang S.H."/>
            <person name="Seo H.S."/>
            <person name="Woo J.H."/>
            <person name="Oh H.M."/>
            <person name="Jang H."/>
            <person name="Lee J.H."/>
            <person name="Kim S.J."/>
            <person name="Kwon K.K."/>
        </authorList>
    </citation>
    <scope>NUCLEOTIDE SEQUENCE [LARGE SCALE GENOMIC DNA]</scope>
    <source>
        <strain evidence="1 2">JCM 18290</strain>
    </source>
</reference>
<dbReference type="RefSeq" id="WP_212225043.1">
    <property type="nucleotide sequence ID" value="NZ_JAGUCN010000002.1"/>
</dbReference>
<evidence type="ECO:0000313" key="1">
    <source>
        <dbReference type="EMBL" id="MBS2210262.1"/>
    </source>
</evidence>
<evidence type="ECO:0008006" key="3">
    <source>
        <dbReference type="Google" id="ProtNLM"/>
    </source>
</evidence>
<sequence>MKFKTTIEQNKKTIRKISFNIKKDDKVLIEKNSTFRLKSPCGVTLKVLNMRVFHHLKNGKKQFLFGVAENLIEEDERLYDGRKLISSSIRIKPDTDFHNLEKMGIITEKLPAHKLFKI</sequence>
<comment type="caution">
    <text evidence="1">The sequence shown here is derived from an EMBL/GenBank/DDBJ whole genome shotgun (WGS) entry which is preliminary data.</text>
</comment>
<dbReference type="EMBL" id="JAGUCN010000002">
    <property type="protein sequence ID" value="MBS2210262.1"/>
    <property type="molecule type" value="Genomic_DNA"/>
</dbReference>
<protein>
    <recommendedName>
        <fullName evidence="3">PilZ domain-containing protein</fullName>
    </recommendedName>
</protein>
<evidence type="ECO:0000313" key="2">
    <source>
        <dbReference type="Proteomes" id="UP000721861"/>
    </source>
</evidence>